<evidence type="ECO:0000313" key="2">
    <source>
        <dbReference type="EMBL" id="AKJ26997.1"/>
    </source>
</evidence>
<dbReference type="GO" id="GO:0016853">
    <property type="term" value="F:isomerase activity"/>
    <property type="evidence" value="ECO:0007669"/>
    <property type="project" value="UniProtKB-KW"/>
</dbReference>
<reference evidence="2 3" key="1">
    <citation type="submission" date="2015-05" db="EMBL/GenBank/DDBJ databases">
        <authorList>
            <person name="Tang B."/>
            <person name="Yu Y."/>
        </authorList>
    </citation>
    <scope>NUCLEOTIDE SEQUENCE [LARGE SCALE GENOMIC DNA]</scope>
    <source>
        <strain evidence="2 3">DSM 7029</strain>
    </source>
</reference>
<dbReference type="Proteomes" id="UP000035352">
    <property type="component" value="Chromosome"/>
</dbReference>
<keyword evidence="3" id="KW-1185">Reference proteome</keyword>
<organism evidence="2 3">
    <name type="scientific">Caldimonas brevitalea</name>
    <dbReference type="NCBI Taxonomy" id="413882"/>
    <lineage>
        <taxon>Bacteria</taxon>
        <taxon>Pseudomonadati</taxon>
        <taxon>Pseudomonadota</taxon>
        <taxon>Betaproteobacteria</taxon>
        <taxon>Burkholderiales</taxon>
        <taxon>Sphaerotilaceae</taxon>
        <taxon>Caldimonas</taxon>
    </lineage>
</organism>
<dbReference type="InterPro" id="IPR032710">
    <property type="entry name" value="NTF2-like_dom_sf"/>
</dbReference>
<keyword evidence="2" id="KW-0413">Isomerase</keyword>
<dbReference type="STRING" id="413882.AAW51_0306"/>
<dbReference type="KEGG" id="pbh:AAW51_0306"/>
<dbReference type="SUPFAM" id="SSF54427">
    <property type="entry name" value="NTF2-like"/>
    <property type="match status" value="1"/>
</dbReference>
<dbReference type="InterPro" id="IPR037401">
    <property type="entry name" value="SnoaL-like"/>
</dbReference>
<name>A0A0G3BCF4_9BURK</name>
<dbReference type="Gene3D" id="3.10.450.50">
    <property type="match status" value="1"/>
</dbReference>
<accession>A0A0G3BCF4</accession>
<proteinExistence type="predicted"/>
<dbReference type="Pfam" id="PF12680">
    <property type="entry name" value="SnoaL_2"/>
    <property type="match status" value="1"/>
</dbReference>
<dbReference type="OrthoDB" id="1115105at2"/>
<gene>
    <name evidence="2" type="ORF">AAW51_0306</name>
</gene>
<evidence type="ECO:0000313" key="3">
    <source>
        <dbReference type="Proteomes" id="UP000035352"/>
    </source>
</evidence>
<dbReference type="EMBL" id="CP011371">
    <property type="protein sequence ID" value="AKJ26997.1"/>
    <property type="molecule type" value="Genomic_DNA"/>
</dbReference>
<sequence>MHTSAHDPGQAQHVARLIHFFETLNPGQLQGLAQVYTADCRFKDPFHEVQGLERIAQVYRRMYEVLLEPRFKLAQVVCEGRNCFMTWDFLFRFKRDPATPQTVHGASHLQFDDEGRICMHRDYWDTAEELYEKLPLVGGLMRWLKKRVMT</sequence>
<dbReference type="RefSeq" id="WP_047193214.1">
    <property type="nucleotide sequence ID" value="NZ_CP011371.1"/>
</dbReference>
<dbReference type="AlphaFoldDB" id="A0A0G3BCF4"/>
<evidence type="ECO:0000259" key="1">
    <source>
        <dbReference type="Pfam" id="PF12680"/>
    </source>
</evidence>
<protein>
    <submittedName>
        <fullName evidence="2">Isomerase</fullName>
    </submittedName>
</protein>
<feature type="domain" description="SnoaL-like" evidence="1">
    <location>
        <begin position="19"/>
        <end position="118"/>
    </location>
</feature>